<dbReference type="AlphaFoldDB" id="A0A9P5MS69"/>
<sequence length="123" mass="13617">MLLPFSAPLLLFLCPHRSLSLLLLCGGDVHLRGMCCDYYVLKCLQVFEGHKSTLRTWTIPQALRGGASGLDLLVLLLIVYGHVWGSFLSWGESQGLRELAQVGLGPGYEHHRRQDKGTAKKSV</sequence>
<keyword evidence="1" id="KW-0732">Signal</keyword>
<evidence type="ECO:0008006" key="4">
    <source>
        <dbReference type="Google" id="ProtNLM"/>
    </source>
</evidence>
<proteinExistence type="predicted"/>
<reference evidence="2" key="1">
    <citation type="submission" date="2019-10" db="EMBL/GenBank/DDBJ databases">
        <authorList>
            <consortium name="DOE Joint Genome Institute"/>
            <person name="Kuo A."/>
            <person name="Miyauchi S."/>
            <person name="Kiss E."/>
            <person name="Drula E."/>
            <person name="Kohler A."/>
            <person name="Sanchez-Garcia M."/>
            <person name="Andreopoulos B."/>
            <person name="Barry K.W."/>
            <person name="Bonito G."/>
            <person name="Buee M."/>
            <person name="Carver A."/>
            <person name="Chen C."/>
            <person name="Cichocki N."/>
            <person name="Clum A."/>
            <person name="Culley D."/>
            <person name="Crous P.W."/>
            <person name="Fauchery L."/>
            <person name="Girlanda M."/>
            <person name="Hayes R."/>
            <person name="Keri Z."/>
            <person name="LaButti K."/>
            <person name="Lipzen A."/>
            <person name="Lombard V."/>
            <person name="Magnuson J."/>
            <person name="Maillard F."/>
            <person name="Morin E."/>
            <person name="Murat C."/>
            <person name="Nolan M."/>
            <person name="Ohm R."/>
            <person name="Pangilinan J."/>
            <person name="Pereira M."/>
            <person name="Perotto S."/>
            <person name="Peter M."/>
            <person name="Riley R."/>
            <person name="Sitrit Y."/>
            <person name="Stielow B."/>
            <person name="Szollosi G."/>
            <person name="Zifcakova L."/>
            <person name="Stursova M."/>
            <person name="Spatafora J.W."/>
            <person name="Tedersoo L."/>
            <person name="Vaario L.-M."/>
            <person name="Yamada A."/>
            <person name="Yan M."/>
            <person name="Wang P."/>
            <person name="Xu J."/>
            <person name="Bruns T."/>
            <person name="Baldrian P."/>
            <person name="Vilgalys R."/>
            <person name="Henrissat B."/>
            <person name="Grigoriev I.V."/>
            <person name="Hibbett D."/>
            <person name="Nagy L.G."/>
            <person name="Martin F.M."/>
        </authorList>
    </citation>
    <scope>NUCLEOTIDE SEQUENCE</scope>
    <source>
        <strain evidence="2">Prilba</strain>
    </source>
</reference>
<evidence type="ECO:0000256" key="1">
    <source>
        <dbReference type="SAM" id="SignalP"/>
    </source>
</evidence>
<evidence type="ECO:0000313" key="2">
    <source>
        <dbReference type="EMBL" id="KAF8476675.1"/>
    </source>
</evidence>
<feature type="signal peptide" evidence="1">
    <location>
        <begin position="1"/>
        <end position="20"/>
    </location>
</feature>
<keyword evidence="3" id="KW-1185">Reference proteome</keyword>
<name>A0A9P5MS69_9AGAM</name>
<accession>A0A9P5MS69</accession>
<reference evidence="2" key="2">
    <citation type="journal article" date="2020" name="Nat. Commun.">
        <title>Large-scale genome sequencing of mycorrhizal fungi provides insights into the early evolution of symbiotic traits.</title>
        <authorList>
            <person name="Miyauchi S."/>
            <person name="Kiss E."/>
            <person name="Kuo A."/>
            <person name="Drula E."/>
            <person name="Kohler A."/>
            <person name="Sanchez-Garcia M."/>
            <person name="Morin E."/>
            <person name="Andreopoulos B."/>
            <person name="Barry K.W."/>
            <person name="Bonito G."/>
            <person name="Buee M."/>
            <person name="Carver A."/>
            <person name="Chen C."/>
            <person name="Cichocki N."/>
            <person name="Clum A."/>
            <person name="Culley D."/>
            <person name="Crous P.W."/>
            <person name="Fauchery L."/>
            <person name="Girlanda M."/>
            <person name="Hayes R.D."/>
            <person name="Keri Z."/>
            <person name="LaButti K."/>
            <person name="Lipzen A."/>
            <person name="Lombard V."/>
            <person name="Magnuson J."/>
            <person name="Maillard F."/>
            <person name="Murat C."/>
            <person name="Nolan M."/>
            <person name="Ohm R.A."/>
            <person name="Pangilinan J."/>
            <person name="Pereira M.F."/>
            <person name="Perotto S."/>
            <person name="Peter M."/>
            <person name="Pfister S."/>
            <person name="Riley R."/>
            <person name="Sitrit Y."/>
            <person name="Stielow J.B."/>
            <person name="Szollosi G."/>
            <person name="Zifcakova L."/>
            <person name="Stursova M."/>
            <person name="Spatafora J.W."/>
            <person name="Tedersoo L."/>
            <person name="Vaario L.M."/>
            <person name="Yamada A."/>
            <person name="Yan M."/>
            <person name="Wang P."/>
            <person name="Xu J."/>
            <person name="Bruns T."/>
            <person name="Baldrian P."/>
            <person name="Vilgalys R."/>
            <person name="Dunand C."/>
            <person name="Henrissat B."/>
            <person name="Grigoriev I.V."/>
            <person name="Hibbett D."/>
            <person name="Nagy L.G."/>
            <person name="Martin F.M."/>
        </authorList>
    </citation>
    <scope>NUCLEOTIDE SEQUENCE</scope>
    <source>
        <strain evidence="2">Prilba</strain>
    </source>
</reference>
<evidence type="ECO:0000313" key="3">
    <source>
        <dbReference type="Proteomes" id="UP000759537"/>
    </source>
</evidence>
<feature type="chain" id="PRO_5040158526" description="Secreted protein" evidence="1">
    <location>
        <begin position="21"/>
        <end position="123"/>
    </location>
</feature>
<gene>
    <name evidence="2" type="ORF">DFH94DRAFT_803968</name>
</gene>
<comment type="caution">
    <text evidence="2">The sequence shown here is derived from an EMBL/GenBank/DDBJ whole genome shotgun (WGS) entry which is preliminary data.</text>
</comment>
<dbReference type="EMBL" id="WHVB01000014">
    <property type="protein sequence ID" value="KAF8476675.1"/>
    <property type="molecule type" value="Genomic_DNA"/>
</dbReference>
<protein>
    <recommendedName>
        <fullName evidence="4">Secreted protein</fullName>
    </recommendedName>
</protein>
<organism evidence="2 3">
    <name type="scientific">Russula ochroleuca</name>
    <dbReference type="NCBI Taxonomy" id="152965"/>
    <lineage>
        <taxon>Eukaryota</taxon>
        <taxon>Fungi</taxon>
        <taxon>Dikarya</taxon>
        <taxon>Basidiomycota</taxon>
        <taxon>Agaricomycotina</taxon>
        <taxon>Agaricomycetes</taxon>
        <taxon>Russulales</taxon>
        <taxon>Russulaceae</taxon>
        <taxon>Russula</taxon>
    </lineage>
</organism>
<dbReference type="Proteomes" id="UP000759537">
    <property type="component" value="Unassembled WGS sequence"/>
</dbReference>